<sequence length="54" mass="6032">MAAGQASFALAFGILVWSDVRFQAGADLSIRRFCRKDGSMSHLADLRRWTPCFP</sequence>
<protein>
    <submittedName>
        <fullName evidence="1">Uncharacterized protein</fullName>
    </submittedName>
</protein>
<dbReference type="RefSeq" id="WP_183928075.1">
    <property type="nucleotide sequence ID" value="NZ_JACIGM010000013.1"/>
</dbReference>
<gene>
    <name evidence="1" type="ORF">GGE12_005316</name>
</gene>
<evidence type="ECO:0000313" key="1">
    <source>
        <dbReference type="EMBL" id="MBB4277509.1"/>
    </source>
</evidence>
<proteinExistence type="predicted"/>
<name>A0A7W6RRV7_9HYPH</name>
<dbReference type="Proteomes" id="UP000533641">
    <property type="component" value="Unassembled WGS sequence"/>
</dbReference>
<dbReference type="AlphaFoldDB" id="A0A7W6RRV7"/>
<reference evidence="1 2" key="1">
    <citation type="submission" date="2020-08" db="EMBL/GenBank/DDBJ databases">
        <title>Genomic Encyclopedia of Type Strains, Phase IV (KMG-V): Genome sequencing to study the core and pangenomes of soil and plant-associated prokaryotes.</title>
        <authorList>
            <person name="Whitman W."/>
        </authorList>
    </citation>
    <scope>NUCLEOTIDE SEQUENCE [LARGE SCALE GENOMIC DNA]</scope>
    <source>
        <strain evidence="1 2">SEMIA 402</strain>
    </source>
</reference>
<evidence type="ECO:0000313" key="2">
    <source>
        <dbReference type="Proteomes" id="UP000533641"/>
    </source>
</evidence>
<organism evidence="1 2">
    <name type="scientific">Rhizobium mongolense</name>
    <dbReference type="NCBI Taxonomy" id="57676"/>
    <lineage>
        <taxon>Bacteria</taxon>
        <taxon>Pseudomonadati</taxon>
        <taxon>Pseudomonadota</taxon>
        <taxon>Alphaproteobacteria</taxon>
        <taxon>Hyphomicrobiales</taxon>
        <taxon>Rhizobiaceae</taxon>
        <taxon>Rhizobium/Agrobacterium group</taxon>
        <taxon>Rhizobium</taxon>
    </lineage>
</organism>
<dbReference type="EMBL" id="JACIGM010000013">
    <property type="protein sequence ID" value="MBB4277509.1"/>
    <property type="molecule type" value="Genomic_DNA"/>
</dbReference>
<comment type="caution">
    <text evidence="1">The sequence shown here is derived from an EMBL/GenBank/DDBJ whole genome shotgun (WGS) entry which is preliminary data.</text>
</comment>
<accession>A0A7W6RRV7</accession>